<sequence length="123" mass="13036">MKRLSEERLFLSVGLDHSELQCFGKLHGSKTISKTLHLLFPGSPRASHPHRHLPHTPPPFTPGGARSHPSGLSPVALGTSDRAAWDSAHFPALIIPACSAGTAPRRQGQPPPPPPPSACILSV</sequence>
<dbReference type="EMBL" id="CM055736">
    <property type="protein sequence ID" value="KAJ8006834.1"/>
    <property type="molecule type" value="Genomic_DNA"/>
</dbReference>
<gene>
    <name evidence="1" type="ORF">DPEC_G00111340</name>
</gene>
<proteinExistence type="predicted"/>
<comment type="caution">
    <text evidence="1">The sequence shown here is derived from an EMBL/GenBank/DDBJ whole genome shotgun (WGS) entry which is preliminary data.</text>
</comment>
<dbReference type="Proteomes" id="UP001157502">
    <property type="component" value="Chromosome 9"/>
</dbReference>
<evidence type="ECO:0000313" key="1">
    <source>
        <dbReference type="EMBL" id="KAJ8006834.1"/>
    </source>
</evidence>
<keyword evidence="2" id="KW-1185">Reference proteome</keyword>
<reference evidence="1" key="1">
    <citation type="submission" date="2021-05" db="EMBL/GenBank/DDBJ databases">
        <authorList>
            <person name="Pan Q."/>
            <person name="Jouanno E."/>
            <person name="Zahm M."/>
            <person name="Klopp C."/>
            <person name="Cabau C."/>
            <person name="Louis A."/>
            <person name="Berthelot C."/>
            <person name="Parey E."/>
            <person name="Roest Crollius H."/>
            <person name="Montfort J."/>
            <person name="Robinson-Rechavi M."/>
            <person name="Bouchez O."/>
            <person name="Lampietro C."/>
            <person name="Lopez Roques C."/>
            <person name="Donnadieu C."/>
            <person name="Postlethwait J."/>
            <person name="Bobe J."/>
            <person name="Dillon D."/>
            <person name="Chandos A."/>
            <person name="von Hippel F."/>
            <person name="Guiguen Y."/>
        </authorList>
    </citation>
    <scope>NUCLEOTIDE SEQUENCE</scope>
    <source>
        <strain evidence="1">YG-Jan2019</strain>
    </source>
</reference>
<protein>
    <submittedName>
        <fullName evidence="1">Uncharacterized protein</fullName>
    </submittedName>
</protein>
<organism evidence="1 2">
    <name type="scientific">Dallia pectoralis</name>
    <name type="common">Alaska blackfish</name>
    <dbReference type="NCBI Taxonomy" id="75939"/>
    <lineage>
        <taxon>Eukaryota</taxon>
        <taxon>Metazoa</taxon>
        <taxon>Chordata</taxon>
        <taxon>Craniata</taxon>
        <taxon>Vertebrata</taxon>
        <taxon>Euteleostomi</taxon>
        <taxon>Actinopterygii</taxon>
        <taxon>Neopterygii</taxon>
        <taxon>Teleostei</taxon>
        <taxon>Protacanthopterygii</taxon>
        <taxon>Esociformes</taxon>
        <taxon>Umbridae</taxon>
        <taxon>Dallia</taxon>
    </lineage>
</organism>
<name>A0ACC2GT57_DALPE</name>
<evidence type="ECO:0000313" key="2">
    <source>
        <dbReference type="Proteomes" id="UP001157502"/>
    </source>
</evidence>
<accession>A0ACC2GT57</accession>